<proteinExistence type="predicted"/>
<protein>
    <submittedName>
        <fullName evidence="1">DUF4192 family protein</fullName>
    </submittedName>
</protein>
<evidence type="ECO:0000313" key="1">
    <source>
        <dbReference type="EMBL" id="RLQ81397.1"/>
    </source>
</evidence>
<dbReference type="OrthoDB" id="4954868at2"/>
<keyword evidence="2" id="KW-1185">Reference proteome</keyword>
<reference evidence="1 2" key="1">
    <citation type="submission" date="2018-10" db="EMBL/GenBank/DDBJ databases">
        <authorList>
            <person name="Li J."/>
        </authorList>
    </citation>
    <scope>NUCLEOTIDE SEQUENCE [LARGE SCALE GENOMIC DNA]</scope>
    <source>
        <strain evidence="1 2">ZD1-4</strain>
    </source>
</reference>
<name>A0A3L7IT61_9MICO</name>
<accession>A0A3L7IT61</accession>
<dbReference type="AlphaFoldDB" id="A0A3L7IT61"/>
<dbReference type="Pfam" id="PF13830">
    <property type="entry name" value="DUF4192"/>
    <property type="match status" value="2"/>
</dbReference>
<sequence length="382" mass="41351">MTTIIQAHDASDFLALVPTLAGFQPHESIVLVAFRGNRTCGALRIDLPPEDAPASVRKSFATTMLGMVCKIPGVDAMVPVIYTDDTFERYSGLPRRALVTNLTTRARYHGFLVRDALCVASDGWGSYLGDCPRGGLPLDLITQAAARQNRSGAPEPPARTLVNDQATLEVADEGSREEVSRRFRELELLRESAELAPVLYWEYGFDGDIVAFADDLVTAPATGVEAEKDAALLAYLVQSPAVRDIFLITWGWGTSAGDECALTQRMFTAGEDISAMPGAGALGGWDMPRPEPERIRRALAVLKHAAARLSQSTNPPLLTMIGWLHWALGAGSIAGMWIQQAQAIDPDYGLADLLNTMLRTGHLPDWAFDVPPEALPEAAIEQ</sequence>
<dbReference type="Proteomes" id="UP000282460">
    <property type="component" value="Unassembled WGS sequence"/>
</dbReference>
<dbReference type="EMBL" id="RCWJ01000004">
    <property type="protein sequence ID" value="RLQ81397.1"/>
    <property type="molecule type" value="Genomic_DNA"/>
</dbReference>
<evidence type="ECO:0000313" key="2">
    <source>
        <dbReference type="Proteomes" id="UP000282460"/>
    </source>
</evidence>
<dbReference type="InterPro" id="IPR025447">
    <property type="entry name" value="DUF4192"/>
</dbReference>
<organism evidence="1 2">
    <name type="scientific">Mycetocola zhadangensis</name>
    <dbReference type="NCBI Taxonomy" id="1164595"/>
    <lineage>
        <taxon>Bacteria</taxon>
        <taxon>Bacillati</taxon>
        <taxon>Actinomycetota</taxon>
        <taxon>Actinomycetes</taxon>
        <taxon>Micrococcales</taxon>
        <taxon>Microbacteriaceae</taxon>
        <taxon>Mycetocola</taxon>
    </lineage>
</organism>
<dbReference type="RefSeq" id="WP_121660307.1">
    <property type="nucleotide sequence ID" value="NZ_BMEK01000003.1"/>
</dbReference>
<comment type="caution">
    <text evidence="1">The sequence shown here is derived from an EMBL/GenBank/DDBJ whole genome shotgun (WGS) entry which is preliminary data.</text>
</comment>
<gene>
    <name evidence="1" type="ORF">D9V28_13645</name>
</gene>